<dbReference type="PANTHER" id="PTHR36173">
    <property type="entry name" value="RIBONUCLEASE VAPC16-RELATED"/>
    <property type="match status" value="1"/>
</dbReference>
<protein>
    <submittedName>
        <fullName evidence="2">Type II toxin-antitoxin system VapC family toxin</fullName>
    </submittedName>
</protein>
<dbReference type="Gene3D" id="3.40.50.1010">
    <property type="entry name" value="5'-nuclease"/>
    <property type="match status" value="1"/>
</dbReference>
<dbReference type="KEGG" id="cari:FNU76_22960"/>
<dbReference type="AlphaFoldDB" id="A0A516SLF8"/>
<dbReference type="Proteomes" id="UP000317550">
    <property type="component" value="Chromosome"/>
</dbReference>
<dbReference type="EMBL" id="CP041730">
    <property type="protein sequence ID" value="QDQ28975.1"/>
    <property type="molecule type" value="Genomic_DNA"/>
</dbReference>
<evidence type="ECO:0000259" key="1">
    <source>
        <dbReference type="Pfam" id="PF01850"/>
    </source>
</evidence>
<dbReference type="InterPro" id="IPR029060">
    <property type="entry name" value="PIN-like_dom_sf"/>
</dbReference>
<dbReference type="InterPro" id="IPR052919">
    <property type="entry name" value="TA_system_RNase"/>
</dbReference>
<gene>
    <name evidence="2" type="ORF">FNU76_22960</name>
</gene>
<dbReference type="OrthoDB" id="9798990at2"/>
<dbReference type="Pfam" id="PF01850">
    <property type="entry name" value="PIN"/>
    <property type="match status" value="1"/>
</dbReference>
<evidence type="ECO:0000313" key="2">
    <source>
        <dbReference type="EMBL" id="QDQ28975.1"/>
    </source>
</evidence>
<feature type="domain" description="PIN" evidence="1">
    <location>
        <begin position="8"/>
        <end position="125"/>
    </location>
</feature>
<proteinExistence type="predicted"/>
<organism evidence="2 3">
    <name type="scientific">Chitinimonas arctica</name>
    <dbReference type="NCBI Taxonomy" id="2594795"/>
    <lineage>
        <taxon>Bacteria</taxon>
        <taxon>Pseudomonadati</taxon>
        <taxon>Pseudomonadota</taxon>
        <taxon>Betaproteobacteria</taxon>
        <taxon>Neisseriales</taxon>
        <taxon>Chitinibacteraceae</taxon>
        <taxon>Chitinimonas</taxon>
    </lineage>
</organism>
<dbReference type="SUPFAM" id="SSF88723">
    <property type="entry name" value="PIN domain-like"/>
    <property type="match status" value="1"/>
</dbReference>
<name>A0A516SLF8_9NEIS</name>
<keyword evidence="3" id="KW-1185">Reference proteome</keyword>
<dbReference type="InterPro" id="IPR041705">
    <property type="entry name" value="PIN_Sll0205"/>
</dbReference>
<accession>A0A516SLF8</accession>
<dbReference type="InterPro" id="IPR002716">
    <property type="entry name" value="PIN_dom"/>
</dbReference>
<sequence length="143" mass="15613">MGGDALTVLIDTHVLVWLLEGNRCLSPNALQLIDEAAARNTLRVAAITPWEIAMLVSKGRLALDRDVGEWIEQAMALPGIKLTQLDPAIAVASTRLPWNCHPDPADRMIVATARHLEALLITEDSLLLGYAEQGHFNAKRACK</sequence>
<evidence type="ECO:0000313" key="3">
    <source>
        <dbReference type="Proteomes" id="UP000317550"/>
    </source>
</evidence>
<dbReference type="CDD" id="cd09872">
    <property type="entry name" value="PIN_Sll0205-like"/>
    <property type="match status" value="1"/>
</dbReference>
<dbReference type="PANTHER" id="PTHR36173:SF1">
    <property type="entry name" value="RIBONUCLEASE VAPC22"/>
    <property type="match status" value="1"/>
</dbReference>
<reference evidence="3" key="1">
    <citation type="submission" date="2019-07" db="EMBL/GenBank/DDBJ databases">
        <title>Chitinimonas sp. nov., isolated from Ny-Alesund, arctica soil.</title>
        <authorList>
            <person name="Xu Q."/>
            <person name="Peng F."/>
        </authorList>
    </citation>
    <scope>NUCLEOTIDE SEQUENCE [LARGE SCALE GENOMIC DNA]</scope>
    <source>
        <strain evidence="3">R3-44</strain>
    </source>
</reference>